<proteinExistence type="predicted"/>
<accession>A0A133XEC4</accession>
<protein>
    <submittedName>
        <fullName evidence="1">Uncharacterized protein</fullName>
    </submittedName>
</protein>
<dbReference type="STRING" id="281362.AT959_15080"/>
<dbReference type="AlphaFoldDB" id="A0A133XEC4"/>
<dbReference type="Proteomes" id="UP000070186">
    <property type="component" value="Unassembled WGS sequence"/>
</dbReference>
<gene>
    <name evidence="1" type="ORF">AT959_15080</name>
</gene>
<sequence>MREALTPYRGANKANYLCILATELMGLDSLKQIPKLLAGFESVLDTLHPDVAQAIRTLRICGFSPTTQRELRLIVDAYLTHHRARNNLALDEQDGIDQRYEITKDFSIKKRWSTVTPEDVTDAIGFITSNPPLRTNTLAEPHYPALPATVSRNSDGYRGDVEPLGFEPPPIPTYDAGRIGVPPECVTWDELMTTADRFDTMDVECGRQLPQDRRWYHRLHDVDGTPTADLLAASGTGLVQCDSLDLKGIKHLIGLPGAGKTTLLYLLAGCLADRDSRVCFLFPSIEVAIGFIETLERYGVGVGLLSGQGDTARTKHLANFSTAAARENNGFGVTRPAARFFATNCALAGFASEEEDPFPHGNPPCTELAQRIIAQGKSQPRRCALAGCCARQGSERELISANIWAGHVLSMDRGLSPLFADADIKHFEFIARTFDLVVVDECDGTQSELDARGTPIMHLFGEEDALWATLIGDLHQPIAKGNNAFVAGKDMPSLIEMTGRFGLATTRISARIQHLSKAVQDQYQSKLLTSLSLIADMYPYGGESGDDEELEAHARARHGVERLWDAAVKLVAFRPSIKDDEDEVIDLARELPEIAGLIGATLEETQKIHRALHSALELWDRDADQQSIDQIAAIMKSIGIIATPLEDRLLAEHCALLVTVSLVILQHFGLAPHLRLLNSLNLISDKVFESRPSRDQLAILPESLTGKLSGIRFMVSDEGNITVAHVGIQGTPRRLFQRMHELGQEAGKGAAFLLTSATSLLELSPRFHINEGPHYILRRPNAGDGWKNSRYEFLPLPDPLQPTRMLRFSGAKLTQREQILKSMADRLLEGGILSRAATALRGNDVVDGVGRKLGFVVNSYDQCQMLFNHIQANYAEWRGRVRYLRRAGPENHNANALTASEVENLGTDPGWDILIFPMNAIGRGVNIVYRDGLRANQAMIGSLYFLTRPHPRQDDLGLIQGLIGRRSESFDKRCFDTLDSAFSAMDLERKEAVDEAKAMLRMSLVASRLGKYAEPFVADQMIIILQTIGRAMRGDCPAFVYFVDAAWAPASARGEPDTSRTSMLVMMQDILDHCLNHHDPVMRECYENLYQPFFIPLSSVANLLKA</sequence>
<dbReference type="InterPro" id="IPR027417">
    <property type="entry name" value="P-loop_NTPase"/>
</dbReference>
<dbReference type="EMBL" id="LODL01000035">
    <property type="protein sequence ID" value="KXB29294.1"/>
    <property type="molecule type" value="Genomic_DNA"/>
</dbReference>
<reference evidence="1 2" key="1">
    <citation type="submission" date="2015-12" db="EMBL/GenBank/DDBJ databases">
        <title>Nitrous oxide reduction kinetics distinguish bacteria harboring typical versus atypical NosZ.</title>
        <authorList>
            <person name="Yoon S."/>
            <person name="Nissen S."/>
            <person name="Park D."/>
            <person name="Sanford R.A."/>
            <person name="Loeffler F.E."/>
        </authorList>
    </citation>
    <scope>NUCLEOTIDE SEQUENCE [LARGE SCALE GENOMIC DNA]</scope>
    <source>
        <strain evidence="1 2">ATCC BAA-841</strain>
    </source>
</reference>
<organism evidence="1 2">
    <name type="scientific">Dechloromonas denitrificans</name>
    <dbReference type="NCBI Taxonomy" id="281362"/>
    <lineage>
        <taxon>Bacteria</taxon>
        <taxon>Pseudomonadati</taxon>
        <taxon>Pseudomonadota</taxon>
        <taxon>Betaproteobacteria</taxon>
        <taxon>Rhodocyclales</taxon>
        <taxon>Azonexaceae</taxon>
        <taxon>Dechloromonas</taxon>
    </lineage>
</organism>
<evidence type="ECO:0000313" key="1">
    <source>
        <dbReference type="EMBL" id="KXB29294.1"/>
    </source>
</evidence>
<dbReference type="SUPFAM" id="SSF52540">
    <property type="entry name" value="P-loop containing nucleoside triphosphate hydrolases"/>
    <property type="match status" value="1"/>
</dbReference>
<keyword evidence="2" id="KW-1185">Reference proteome</keyword>
<evidence type="ECO:0000313" key="2">
    <source>
        <dbReference type="Proteomes" id="UP000070186"/>
    </source>
</evidence>
<name>A0A133XEC4_9RHOO</name>
<comment type="caution">
    <text evidence="1">The sequence shown here is derived from an EMBL/GenBank/DDBJ whole genome shotgun (WGS) entry which is preliminary data.</text>
</comment>
<dbReference type="RefSeq" id="WP_066884625.1">
    <property type="nucleotide sequence ID" value="NZ_LODL01000035.1"/>
</dbReference>